<dbReference type="InterPro" id="IPR000436">
    <property type="entry name" value="Sushi_SCR_CCP_dom"/>
</dbReference>
<feature type="domain" description="Sushi" evidence="3">
    <location>
        <begin position="91"/>
        <end position="147"/>
    </location>
</feature>
<sequence>MVGEDIRRCVKECARKPWCQYLGYRRHFPLCNLYIEPYDEALKFSRTDCVIVLKSAMQSEMITECNNVCPVSVTSLLTCNVTSLGISCIKEECPPPEHVPYAKEVLGNMNTNGSKKLVSCLPGYKIEGEKIIICNDGHWTPLPACIIEEQWVSNVRNFSSQAVSAKDPESIAWNAVQVMGPPDVYPKHEQNPLAWSVSPANVKSTEEFLELEFAIPVKVGHVDIYETYKAGSVTSIQGLRLSDDVWVTLWSTDTPEEINTSRIFSPPLKVTSFFTNIIRINMDATLSSDYIEVDAVKLITA</sequence>
<keyword evidence="2" id="KW-0768">Sushi</keyword>
<organism evidence="4 5">
    <name type="scientific">Dreissena polymorpha</name>
    <name type="common">Zebra mussel</name>
    <name type="synonym">Mytilus polymorpha</name>
    <dbReference type="NCBI Taxonomy" id="45954"/>
    <lineage>
        <taxon>Eukaryota</taxon>
        <taxon>Metazoa</taxon>
        <taxon>Spiralia</taxon>
        <taxon>Lophotrochozoa</taxon>
        <taxon>Mollusca</taxon>
        <taxon>Bivalvia</taxon>
        <taxon>Autobranchia</taxon>
        <taxon>Heteroconchia</taxon>
        <taxon>Euheterodonta</taxon>
        <taxon>Imparidentia</taxon>
        <taxon>Neoheterodontei</taxon>
        <taxon>Myida</taxon>
        <taxon>Dreissenoidea</taxon>
        <taxon>Dreissenidae</taxon>
        <taxon>Dreissena</taxon>
    </lineage>
</organism>
<dbReference type="PROSITE" id="PS50923">
    <property type="entry name" value="SUSHI"/>
    <property type="match status" value="1"/>
</dbReference>
<dbReference type="CDD" id="cd00033">
    <property type="entry name" value="CCP"/>
    <property type="match status" value="1"/>
</dbReference>
<evidence type="ECO:0000259" key="3">
    <source>
        <dbReference type="PROSITE" id="PS50923"/>
    </source>
</evidence>
<accession>A0A9D4H411</accession>
<dbReference type="InterPro" id="IPR035976">
    <property type="entry name" value="Sushi/SCR/CCP_sf"/>
</dbReference>
<dbReference type="Pfam" id="PF25900">
    <property type="entry name" value="PAPPA"/>
    <property type="match status" value="1"/>
</dbReference>
<reference evidence="4" key="2">
    <citation type="submission" date="2020-11" db="EMBL/GenBank/DDBJ databases">
        <authorList>
            <person name="McCartney M.A."/>
            <person name="Auch B."/>
            <person name="Kono T."/>
            <person name="Mallez S."/>
            <person name="Becker A."/>
            <person name="Gohl D.M."/>
            <person name="Silverstein K.A.T."/>
            <person name="Koren S."/>
            <person name="Bechman K.B."/>
            <person name="Herman A."/>
            <person name="Abrahante J.E."/>
            <person name="Garbe J."/>
        </authorList>
    </citation>
    <scope>NUCLEOTIDE SEQUENCE</scope>
    <source>
        <strain evidence="4">Duluth1</strain>
        <tissue evidence="4">Whole animal</tissue>
    </source>
</reference>
<comment type="caution">
    <text evidence="4">The sequence shown here is derived from an EMBL/GenBank/DDBJ whole genome shotgun (WGS) entry which is preliminary data.</text>
</comment>
<dbReference type="SMART" id="SM00032">
    <property type="entry name" value="CCP"/>
    <property type="match status" value="1"/>
</dbReference>
<protein>
    <recommendedName>
        <fullName evidence="3">Sushi domain-containing protein</fullName>
    </recommendedName>
</protein>
<proteinExistence type="predicted"/>
<keyword evidence="1" id="KW-1015">Disulfide bond</keyword>
<dbReference type="Gene3D" id="2.10.70.10">
    <property type="entry name" value="Complement Module, domain 1"/>
    <property type="match status" value="1"/>
</dbReference>
<comment type="caution">
    <text evidence="2">Lacks conserved residue(s) required for the propagation of feature annotation.</text>
</comment>
<dbReference type="Pfam" id="PF00084">
    <property type="entry name" value="Sushi"/>
    <property type="match status" value="1"/>
</dbReference>
<gene>
    <name evidence="4" type="ORF">DPMN_131107</name>
</gene>
<evidence type="ECO:0000256" key="2">
    <source>
        <dbReference type="PROSITE-ProRule" id="PRU00302"/>
    </source>
</evidence>
<dbReference type="SUPFAM" id="SSF57535">
    <property type="entry name" value="Complement control module/SCR domain"/>
    <property type="match status" value="1"/>
</dbReference>
<evidence type="ECO:0000313" key="4">
    <source>
        <dbReference type="EMBL" id="KAH3829119.1"/>
    </source>
</evidence>
<reference evidence="4" key="1">
    <citation type="journal article" date="2019" name="bioRxiv">
        <title>The Genome of the Zebra Mussel, Dreissena polymorpha: A Resource for Invasive Species Research.</title>
        <authorList>
            <person name="McCartney M.A."/>
            <person name="Auch B."/>
            <person name="Kono T."/>
            <person name="Mallez S."/>
            <person name="Zhang Y."/>
            <person name="Obille A."/>
            <person name="Becker A."/>
            <person name="Abrahante J.E."/>
            <person name="Garbe J."/>
            <person name="Badalamenti J.P."/>
            <person name="Herman A."/>
            <person name="Mangelson H."/>
            <person name="Liachko I."/>
            <person name="Sullivan S."/>
            <person name="Sone E.D."/>
            <person name="Koren S."/>
            <person name="Silverstein K.A.T."/>
            <person name="Beckman K.B."/>
            <person name="Gohl D.M."/>
        </authorList>
    </citation>
    <scope>NUCLEOTIDE SEQUENCE</scope>
    <source>
        <strain evidence="4">Duluth1</strain>
        <tissue evidence="4">Whole animal</tissue>
    </source>
</reference>
<keyword evidence="5" id="KW-1185">Reference proteome</keyword>
<dbReference type="EMBL" id="JAIWYP010000005">
    <property type="protein sequence ID" value="KAH3829119.1"/>
    <property type="molecule type" value="Genomic_DNA"/>
</dbReference>
<dbReference type="AlphaFoldDB" id="A0A9D4H411"/>
<evidence type="ECO:0000313" key="5">
    <source>
        <dbReference type="Proteomes" id="UP000828390"/>
    </source>
</evidence>
<evidence type="ECO:0000256" key="1">
    <source>
        <dbReference type="ARBA" id="ARBA00023157"/>
    </source>
</evidence>
<dbReference type="Proteomes" id="UP000828390">
    <property type="component" value="Unassembled WGS sequence"/>
</dbReference>
<dbReference type="InterPro" id="IPR058897">
    <property type="entry name" value="PAPPA_SD_C"/>
</dbReference>
<name>A0A9D4H411_DREPO</name>